<dbReference type="GeneID" id="60365884"/>
<reference evidence="2" key="1">
    <citation type="submission" date="2015-08" db="EMBL/GenBank/DDBJ databases">
        <authorList>
            <person name="Pierce J."/>
            <person name="Bernstein H."/>
        </authorList>
    </citation>
    <scope>NUCLEOTIDE SEQUENCE</scope>
    <source>
        <strain evidence="2">20793-3</strain>
    </source>
</reference>
<keyword evidence="1" id="KW-1133">Transmembrane helix</keyword>
<dbReference type="EMBL" id="VOHY01000011">
    <property type="protein sequence ID" value="TWV72182.1"/>
    <property type="molecule type" value="Genomic_DNA"/>
</dbReference>
<dbReference type="PANTHER" id="PTHR32309:SF13">
    <property type="entry name" value="FERRIC ENTEROBACTIN TRANSPORT PROTEIN FEPE"/>
    <property type="match status" value="1"/>
</dbReference>
<sequence>MDYILYLFRSLYRVKWWILLGTLIISAIAYYLTGNMKGGYNVEATLYTGVVSGYSIEENTKVDWALAQNSMDNLINIIQAESTLKRVSLRLFSRVLVKGDPNKDNEGITSACYNFTYNHMKNSKDGKTLISLIDRSSEDKTMENFQKYERPDMNNYIYGLFYFQHIYYSYKALKNIKVDRKGSSDLLRVSYQSGDPGIAYNTVEILMKEFVNEYQALRYGGTDKVIEYFRSELKRIGKELTNYEDDLTQYNVTNRIINYYDETKEIAAINKEFELREQDVLFNYNSSKAMLNELEKQMDSNIKRVIHNVQLVDKINQASDLTGKITQMETISTSSEDSGRQLLEYKNKLLQTRRDLSEISNQYVAGQYTKEGLNKGTIVEQWLDQLLLFEKAKAELKIVQKSRNELNAKYLHFAPVGTTIKRKERIINFTEQNYLTNLKSYNDALLRKKSLEMTAAILKVLNPPAYPINSESTNRRKIVMMIGVGSFIGLIAFFLLIEFIDRTLRDSVRTRKQTGSPVLGAYPAPMKFSPISKQCEDIATRYMSSSILRFFTQKKEGMPYILNMLSTEDGSGKTYLANRLKAYWEGIGLHVRMLSDGTDFDSNSSKYALANTITDLYIPQEEDILIIEQPSLNRANIPVSILQDAQLNLVIASADHGWKDIDKMLLQKLKAQLGKAPYLYLNWAPKYEVETYTGMLPPYTFLHKQLYRLSQLALTESFIRWKKNSRKNYQDDDNDDDE</sequence>
<reference evidence="2 4" key="2">
    <citation type="journal article" date="2016" name="PLoS ONE">
        <title>Genomic Diversity of Enterotoxigenic Strains of Bacteroides fragilis.</title>
        <authorList>
            <person name="Pierce J.V."/>
            <person name="Bernstein H.D."/>
        </authorList>
    </citation>
    <scope>NUCLEOTIDE SEQUENCE [LARGE SCALE GENOMIC DNA]</scope>
    <source>
        <strain evidence="2 4">20793-3</strain>
    </source>
</reference>
<evidence type="ECO:0000256" key="1">
    <source>
        <dbReference type="SAM" id="Phobius"/>
    </source>
</evidence>
<dbReference type="InterPro" id="IPR050445">
    <property type="entry name" value="Bact_polysacc_biosynth/exp"/>
</dbReference>
<dbReference type="GO" id="GO:0005886">
    <property type="term" value="C:plasma membrane"/>
    <property type="evidence" value="ECO:0007669"/>
    <property type="project" value="TreeGrafter"/>
</dbReference>
<keyword evidence="1" id="KW-0472">Membrane</keyword>
<keyword evidence="1" id="KW-0812">Transmembrane</keyword>
<dbReference type="PANTHER" id="PTHR32309">
    <property type="entry name" value="TYROSINE-PROTEIN KINASE"/>
    <property type="match status" value="1"/>
</dbReference>
<dbReference type="Proteomes" id="UP000093197">
    <property type="component" value="Unassembled WGS sequence"/>
</dbReference>
<dbReference type="EMBL" id="LIDT01000023">
    <property type="protein sequence ID" value="OCR32046.1"/>
    <property type="molecule type" value="Genomic_DNA"/>
</dbReference>
<comment type="caution">
    <text evidence="2">The sequence shown here is derived from an EMBL/GenBank/DDBJ whole genome shotgun (WGS) entry which is preliminary data.</text>
</comment>
<accession>A0A149NC39</accession>
<dbReference type="AlphaFoldDB" id="A0A149NC39"/>
<proteinExistence type="predicted"/>
<evidence type="ECO:0000313" key="4">
    <source>
        <dbReference type="Proteomes" id="UP000093197"/>
    </source>
</evidence>
<name>A0A149NC39_BACFG</name>
<evidence type="ECO:0000313" key="5">
    <source>
        <dbReference type="Proteomes" id="UP000318041"/>
    </source>
</evidence>
<feature type="transmembrane region" description="Helical" evidence="1">
    <location>
        <begin position="478"/>
        <end position="497"/>
    </location>
</feature>
<evidence type="ECO:0000313" key="3">
    <source>
        <dbReference type="EMBL" id="TWV72182.1"/>
    </source>
</evidence>
<dbReference type="Proteomes" id="UP000318041">
    <property type="component" value="Unassembled WGS sequence"/>
</dbReference>
<dbReference type="GO" id="GO:0004713">
    <property type="term" value="F:protein tyrosine kinase activity"/>
    <property type="evidence" value="ECO:0007669"/>
    <property type="project" value="TreeGrafter"/>
</dbReference>
<reference evidence="3 5" key="3">
    <citation type="submission" date="2019-08" db="EMBL/GenBank/DDBJ databases">
        <title>Genome sequencing of Bacteroides fragilis Sample_iSURF_9.</title>
        <authorList>
            <person name="Chandler J.E."/>
            <person name="Ruoff K.L."/>
            <person name="Price C.E."/>
            <person name="Valls R.A."/>
            <person name="O'Toole G.A."/>
        </authorList>
    </citation>
    <scope>NUCLEOTIDE SEQUENCE [LARGE SCALE GENOMIC DNA]</scope>
    <source>
        <strain evidence="3 5">CFPLTA004_1B</strain>
    </source>
</reference>
<feature type="transmembrane region" description="Helical" evidence="1">
    <location>
        <begin position="16"/>
        <end position="33"/>
    </location>
</feature>
<evidence type="ECO:0000313" key="2">
    <source>
        <dbReference type="EMBL" id="OCR32046.1"/>
    </source>
</evidence>
<dbReference type="RefSeq" id="WP_008768497.1">
    <property type="nucleotide sequence ID" value="NZ_CBCSKQ010000018.1"/>
</dbReference>
<accession>D1JLT8</accession>
<organism evidence="2 4">
    <name type="scientific">Bacteroides fragilis</name>
    <dbReference type="NCBI Taxonomy" id="817"/>
    <lineage>
        <taxon>Bacteria</taxon>
        <taxon>Pseudomonadati</taxon>
        <taxon>Bacteroidota</taxon>
        <taxon>Bacteroidia</taxon>
        <taxon>Bacteroidales</taxon>
        <taxon>Bacteroidaceae</taxon>
        <taxon>Bacteroides</taxon>
    </lineage>
</organism>
<gene>
    <name evidence="2" type="ORF">AC094_20370</name>
    <name evidence="3" type="ORF">FSA08_14295</name>
</gene>
<protein>
    <submittedName>
        <fullName evidence="2">Membrane protein</fullName>
    </submittedName>
</protein>